<reference evidence="1 2" key="2">
    <citation type="submission" date="2013-02" db="EMBL/GenBank/DDBJ databases">
        <title>The Genome Sequence of Plasmodium falciparum Vietnam Oak-Knoll (FVO).</title>
        <authorList>
            <consortium name="The Broad Institute Genome Sequencing Platform"/>
            <consortium name="The Broad Institute Genome Sequencing Center for Infectious Disease"/>
            <person name="Neafsey D."/>
            <person name="Cheeseman I."/>
            <person name="Volkman S."/>
            <person name="Adams J."/>
            <person name="Walker B."/>
            <person name="Young S.K."/>
            <person name="Zeng Q."/>
            <person name="Gargeya S."/>
            <person name="Fitzgerald M."/>
            <person name="Haas B."/>
            <person name="Abouelleil A."/>
            <person name="Alvarado L."/>
            <person name="Arachchi H.M."/>
            <person name="Berlin A.M."/>
            <person name="Chapman S.B."/>
            <person name="Dewar J."/>
            <person name="Goldberg J."/>
            <person name="Griggs A."/>
            <person name="Gujja S."/>
            <person name="Hansen M."/>
            <person name="Howarth C."/>
            <person name="Imamovic A."/>
            <person name="Larimer J."/>
            <person name="McCowan C."/>
            <person name="Murphy C."/>
            <person name="Neiman D."/>
            <person name="Pearson M."/>
            <person name="Priest M."/>
            <person name="Roberts A."/>
            <person name="Saif S."/>
            <person name="Shea T."/>
            <person name="Sisk P."/>
            <person name="Sykes S."/>
            <person name="Wortman J."/>
            <person name="Nusbaum C."/>
            <person name="Birren B."/>
        </authorList>
    </citation>
    <scope>NUCLEOTIDE SEQUENCE [LARGE SCALE GENOMIC DNA]</scope>
    <source>
        <strain evidence="2">Vietnam Oak-Knoll (FVO)</strain>
    </source>
</reference>
<dbReference type="EMBL" id="KI925121">
    <property type="protein sequence ID" value="ETW17486.1"/>
    <property type="molecule type" value="Genomic_DNA"/>
</dbReference>
<reference evidence="1 2" key="1">
    <citation type="submission" date="2013-02" db="EMBL/GenBank/DDBJ databases">
        <title>The Genome Annotation of Plasmodium falciparum Vietnam Oak-Knoll (FVO).</title>
        <authorList>
            <consortium name="The Broad Institute Genome Sequencing Platform"/>
            <consortium name="The Broad Institute Genome Sequencing Center for Infectious Disease"/>
            <person name="Neafsey D."/>
            <person name="Hoffman S."/>
            <person name="Volkman S."/>
            <person name="Rosenthal P."/>
            <person name="Walker B."/>
            <person name="Young S.K."/>
            <person name="Zeng Q."/>
            <person name="Gargeya S."/>
            <person name="Fitzgerald M."/>
            <person name="Haas B."/>
            <person name="Abouelleil A."/>
            <person name="Allen A.W."/>
            <person name="Alvarado L."/>
            <person name="Arachchi H.M."/>
            <person name="Berlin A.M."/>
            <person name="Chapman S.B."/>
            <person name="Gainer-Dewar J."/>
            <person name="Goldberg J."/>
            <person name="Griggs A."/>
            <person name="Gujja S."/>
            <person name="Hansen M."/>
            <person name="Howarth C."/>
            <person name="Imamovic A."/>
            <person name="Ireland A."/>
            <person name="Larimer J."/>
            <person name="McCowan C."/>
            <person name="Murphy C."/>
            <person name="Pearson M."/>
            <person name="Poon T.W."/>
            <person name="Priest M."/>
            <person name="Roberts A."/>
            <person name="Saif S."/>
            <person name="Shea T."/>
            <person name="Sisk P."/>
            <person name="Sykes S."/>
            <person name="Wortman J."/>
            <person name="Nusbaum C."/>
            <person name="Birren B."/>
        </authorList>
    </citation>
    <scope>NUCLEOTIDE SEQUENCE [LARGE SCALE GENOMIC DNA]</scope>
    <source>
        <strain evidence="2">Vietnam Oak-Knoll (FVO)</strain>
    </source>
</reference>
<evidence type="ECO:0000313" key="2">
    <source>
        <dbReference type="Proteomes" id="UP000030690"/>
    </source>
</evidence>
<dbReference type="OrthoDB" id="428342at2759"/>
<dbReference type="PANTHER" id="PTHR21581:SF6">
    <property type="entry name" value="TRAFFICKING PROTEIN PARTICLE COMPLEX SUBUNIT 12"/>
    <property type="match status" value="1"/>
</dbReference>
<dbReference type="AlphaFoldDB" id="A0A024V3S0"/>
<name>A0A024V3S0_PLAFA</name>
<organism evidence="1 2">
    <name type="scientific">Plasmodium falciparum Vietnam Oak-Knoll</name>
    <name type="common">FVO</name>
    <dbReference type="NCBI Taxonomy" id="1036723"/>
    <lineage>
        <taxon>Eukaryota</taxon>
        <taxon>Sar</taxon>
        <taxon>Alveolata</taxon>
        <taxon>Apicomplexa</taxon>
        <taxon>Aconoidasida</taxon>
        <taxon>Haemosporida</taxon>
        <taxon>Plasmodiidae</taxon>
        <taxon>Plasmodium</taxon>
        <taxon>Plasmodium (Laverania)</taxon>
    </lineage>
</organism>
<evidence type="ECO:0000313" key="1">
    <source>
        <dbReference type="EMBL" id="ETW17486.1"/>
    </source>
</evidence>
<gene>
    <name evidence="1" type="ORF">PFFVO_03637</name>
</gene>
<sequence>MDEDFLHDIYDLDSDFELGNINIDEDVNMKANEYMKNVKRYINEKKLKSCEIFLTELLNDFENEPFEFIIFSTIKIYCNLRLYNYRSISNDLTALGNLENSSYRFENFPDKYKKKKGTMIPFLLRLINCYYPYTLSLYFTSFDRLYLLILHYEKILKKCIEYISIHEKKDEKKEHIKINISSSTNISNHLDFYVRKKNIVFHYICITSYVLCDLLLKKNYIEQAIQLLRNKILYYEQNDVNTISLIGKLSLLMGCLDISMECFNKVESFISSENYENENNKYLKNNGDKLNDNNRKHILYNHSYINKNFLNLYLEEYNVALNELFKICPDFFNKNAINDYSFYCNNLSITYFYNNDLKNAIHILETLINENYLNTFPSLIKNLNYFYELGKIKNEQVNSINDFISNNLGEDQEILSVIPRRPSNL</sequence>
<dbReference type="PANTHER" id="PTHR21581">
    <property type="entry name" value="D-ALANYL-D-ALANINE CARBOXYPEPTIDASE"/>
    <property type="match status" value="1"/>
</dbReference>
<accession>A0A024V3S0</accession>
<proteinExistence type="predicted"/>
<protein>
    <submittedName>
        <fullName evidence="1">Uncharacterized protein</fullName>
    </submittedName>
</protein>
<dbReference type="Proteomes" id="UP000030690">
    <property type="component" value="Unassembled WGS sequence"/>
</dbReference>